<evidence type="ECO:0000259" key="3">
    <source>
        <dbReference type="Pfam" id="PF12733"/>
    </source>
</evidence>
<feature type="domain" description="Cadherin-like beta-sandwich-like" evidence="3">
    <location>
        <begin position="1506"/>
        <end position="1586"/>
    </location>
</feature>
<dbReference type="SUPFAM" id="SSF49313">
    <property type="entry name" value="Cadherin-like"/>
    <property type="match status" value="1"/>
</dbReference>
<feature type="domain" description="Cadherin-like beta-sandwich-like" evidence="3">
    <location>
        <begin position="1303"/>
        <end position="1391"/>
    </location>
</feature>
<feature type="domain" description="Cadherin-like beta-sandwich-like" evidence="3">
    <location>
        <begin position="1612"/>
        <end position="1687"/>
    </location>
</feature>
<dbReference type="OrthoDB" id="355609at2"/>
<feature type="domain" description="Cadherin-like beta-sandwich-like" evidence="3">
    <location>
        <begin position="1217"/>
        <end position="1291"/>
    </location>
</feature>
<feature type="domain" description="Cadherin-like beta-sandwich-like" evidence="3">
    <location>
        <begin position="1695"/>
        <end position="1785"/>
    </location>
</feature>
<dbReference type="GO" id="GO:0016020">
    <property type="term" value="C:membrane"/>
    <property type="evidence" value="ECO:0007669"/>
    <property type="project" value="InterPro"/>
</dbReference>
<evidence type="ECO:0000313" key="4">
    <source>
        <dbReference type="EMBL" id="OOQ59062.1"/>
    </source>
</evidence>
<feature type="domain" description="Cadherin-like beta-sandwich-like" evidence="3">
    <location>
        <begin position="1919"/>
        <end position="1989"/>
    </location>
</feature>
<dbReference type="SUPFAM" id="SSF101898">
    <property type="entry name" value="NHL repeat"/>
    <property type="match status" value="1"/>
</dbReference>
<dbReference type="InterPro" id="IPR001258">
    <property type="entry name" value="NHL_repeat"/>
</dbReference>
<feature type="domain" description="Cadherin-like beta-sandwich-like" evidence="3">
    <location>
        <begin position="2221"/>
        <end position="2294"/>
    </location>
</feature>
<gene>
    <name evidence="4" type="ORF">BC343_29545</name>
</gene>
<dbReference type="PANTHER" id="PTHR24104">
    <property type="entry name" value="E3 UBIQUITIN-PROTEIN LIGASE NHLRC1-RELATED"/>
    <property type="match status" value="1"/>
</dbReference>
<feature type="domain" description="Cadherin-like beta-sandwich-like" evidence="3">
    <location>
        <begin position="1407"/>
        <end position="1489"/>
    </location>
</feature>
<organism evidence="4 5">
    <name type="scientific">Mucilaginibacter pedocola</name>
    <dbReference type="NCBI Taxonomy" id="1792845"/>
    <lineage>
        <taxon>Bacteria</taxon>
        <taxon>Pseudomonadati</taxon>
        <taxon>Bacteroidota</taxon>
        <taxon>Sphingobacteriia</taxon>
        <taxon>Sphingobacteriales</taxon>
        <taxon>Sphingobacteriaceae</taxon>
        <taxon>Mucilaginibacter</taxon>
    </lineage>
</organism>
<dbReference type="SUPFAM" id="SSF63829">
    <property type="entry name" value="Calcium-dependent phosphotriesterase"/>
    <property type="match status" value="1"/>
</dbReference>
<dbReference type="Gene3D" id="2.60.120.200">
    <property type="match status" value="1"/>
</dbReference>
<comment type="caution">
    <text evidence="4">The sequence shown here is derived from an EMBL/GenBank/DDBJ whole genome shotgun (WGS) entry which is preliminary data.</text>
</comment>
<proteinExistence type="predicted"/>
<evidence type="ECO:0000256" key="2">
    <source>
        <dbReference type="PROSITE-ProRule" id="PRU00504"/>
    </source>
</evidence>
<feature type="repeat" description="NHL" evidence="2">
    <location>
        <begin position="989"/>
        <end position="1012"/>
    </location>
</feature>
<dbReference type="Proteomes" id="UP000189739">
    <property type="component" value="Unassembled WGS sequence"/>
</dbReference>
<dbReference type="GO" id="GO:0008270">
    <property type="term" value="F:zinc ion binding"/>
    <property type="evidence" value="ECO:0007669"/>
    <property type="project" value="UniProtKB-KW"/>
</dbReference>
<dbReference type="InterPro" id="IPR050952">
    <property type="entry name" value="TRIM-NHL_E3_ligases"/>
</dbReference>
<keyword evidence="1" id="KW-0677">Repeat</keyword>
<dbReference type="InterPro" id="IPR026341">
    <property type="entry name" value="T9SS_type_B"/>
</dbReference>
<feature type="domain" description="Cadherin-like beta-sandwich-like" evidence="3">
    <location>
        <begin position="1819"/>
        <end position="1888"/>
    </location>
</feature>
<dbReference type="Pfam" id="PF13585">
    <property type="entry name" value="CHU_C"/>
    <property type="match status" value="1"/>
</dbReference>
<dbReference type="InterPro" id="IPR025883">
    <property type="entry name" value="Cadherin-like_domain"/>
</dbReference>
<dbReference type="PROSITE" id="PS51125">
    <property type="entry name" value="NHL"/>
    <property type="match status" value="1"/>
</dbReference>
<dbReference type="InterPro" id="IPR015919">
    <property type="entry name" value="Cadherin-like_sf"/>
</dbReference>
<protein>
    <recommendedName>
        <fullName evidence="3">Cadherin-like beta-sandwich-like domain-containing protein</fullName>
    </recommendedName>
</protein>
<dbReference type="InterPro" id="IPR011042">
    <property type="entry name" value="6-blade_b-propeller_TolB-like"/>
</dbReference>
<accession>A0A1S9PDM0</accession>
<dbReference type="Pfam" id="PF12733">
    <property type="entry name" value="Cadherin-like"/>
    <property type="match status" value="12"/>
</dbReference>
<dbReference type="RefSeq" id="WP_078348963.1">
    <property type="nucleotide sequence ID" value="NZ_MBTF01000017.1"/>
</dbReference>
<feature type="domain" description="Cadherin-like beta-sandwich-like" evidence="3">
    <location>
        <begin position="2123"/>
        <end position="2193"/>
    </location>
</feature>
<dbReference type="EMBL" id="MBTF01000017">
    <property type="protein sequence ID" value="OOQ59062.1"/>
    <property type="molecule type" value="Genomic_DNA"/>
</dbReference>
<evidence type="ECO:0000313" key="5">
    <source>
        <dbReference type="Proteomes" id="UP000189739"/>
    </source>
</evidence>
<dbReference type="NCBIfam" id="TIGR04131">
    <property type="entry name" value="Bac_Flav_CTERM"/>
    <property type="match status" value="1"/>
</dbReference>
<dbReference type="Gene3D" id="2.60.40.10">
    <property type="entry name" value="Immunoglobulins"/>
    <property type="match status" value="1"/>
</dbReference>
<dbReference type="STRING" id="1792845.BC343_29545"/>
<reference evidence="4 5" key="1">
    <citation type="submission" date="2016-07" db="EMBL/GenBank/DDBJ databases">
        <title>Genomic analysis of zinc-resistant bacterium Mucilaginibacter pedocola TBZ30.</title>
        <authorList>
            <person name="Huang J."/>
            <person name="Tang J."/>
        </authorList>
    </citation>
    <scope>NUCLEOTIDE SEQUENCE [LARGE SCALE GENOMIC DNA]</scope>
    <source>
        <strain evidence="4 5">TBZ30</strain>
    </source>
</reference>
<name>A0A1S9PDM0_9SPHI</name>
<evidence type="ECO:0000256" key="1">
    <source>
        <dbReference type="ARBA" id="ARBA00022737"/>
    </source>
</evidence>
<sequence length="2421" mass="250542">METLLLPAQKQHFNSPKTHRLNWQVLLCLLLTFLIVGFVSTVKAQNPLDKVGLTSENLPAAAYSLRKVSSQYNGEAVVLKFSDNFGTSIGFTPSGELDTVALNTLLSQHPGDAYVTAWFDQSGNGRTMREATGHAYIAKNSKILGANGRPAVYFNNASLKAWTGAFITNGATMAAFAKGEDATPSTLISKTGVGESDGAGGGTIVSGQGQPAPFIFVNSNGRASLGDPVSGNNNEDYTSSQNFVSSNMPASIYLFTLSVPSPHGSTLRVYNDTSFPDGFTSFGAYADRGGPLMIGGSTDEGFHSNFYVSELLLFDFSMADEPIFTLKRAQNLYFRQSTLAGLASLTSSAGNFNPAFQAEKTTYNLIVPNGTTTVQVTATPKDPNSTIGFEYDTPVSGTTPFTFSMDVSGGVDQRAVVVTSVDGRVSLPYLVIASTPSAATLNYSKYGQYPYMKFAVGYSEAPVQPYSVSITPPVYGAPSTLAITTAANSRVRVDPQGNVYTINPNGTSVDKYDANGNLLASATATGNPIVSLAQTKSGDLYGQDNSGQVFQMNGEPMAGRVLFTAPASGAIVLDTHETTYIPGTDRIYKFIEGGPAGEIWTGTAINSIATDNSDRIYVPIGNDIFLLSQSGETTTPLAHIAQGIKRISIDPSGNIYVVTQANSVIRVDALGGAQQVVASGFDADDAVADGKGNVYITSGTSLKKVKPTGGYYVNRPLPEGFTFDINSGAIGGVPKVPTPMGMDYRVTAYTDTTAITADMGLRVYSSDATFTSLTVDSAGLYPAFDPNVTDYSVIANLGATSATFTPEIGNPDASATLNFSEPVISGQPITIPLNGDETIVSISVAPAWGMTKVYYLRLKKSKPLVLSYGGNISLGRNTQVKGIVPTSESILPVTYADAEYFNEGFSNGPKTVIDTAGNIYTAGDDGTQLFKYPADGSGRLVLTTPSKTRDLAVDKAGNVYGFSDTEVFKIPVGATTATQVIASGSAKGAVDSQGNIYVADASAGTVKKYAANGSFIADVVSGLEITGAVAIDAYDNLYVSDQSGNGLFKLPKGQSALTTFSARTANVANISFDASGSYIYAVTNTGAVIKFKTDGTDVATIIEGLSPKDPPFPPRVAVASFTVDKKGDAYIGYAATNIKKAKATGGYYLNKPLPEGLSFNINDGSISGTPTVNSAPVNYTVGAYNGQNSVTANFNLAVISNANLAAIVTDAKITPRVHPDSTKYTLLLSPGATRAEFEFVPADKAASVTLNGLPFDPGKAIDTAIAGTDIPFTFAITSADGSVTKTYYVTLHPIATESRLAALVVRGATLTPVFDKDVTSYEVQVPNSLEETDITATTLDANSSLYMFGKPARSGKPSPKINLSEGSNPVTISVGSQEGGVQTDYNVNIIRADKFLALTGLAASAGTLSPAFDAEVSTYITKVSSATAAITITPAWSSSYQLLINGNTLNSGDTPQPIALNADGTSTNITVQVKAASGAIRNYTVVVQRASANASLATLNTSVGTIAPVFNKDVLAYTLDVTAATSSIGISAVPADTAARVTINGSAQAAAYNNYNVALAYGLNTITVVVSPQDGPNKTYTITVARAQAGSSIATLSSLTTNAGTLNSVAGPSDYNYSVAVASTVTSVTITPVVTDAGATLQVNGVTATSGVATAPIAIAPGANIVKVLVTAADNVTKKSYQITINRALPAEVTLTALTVREGTLSPAFNANTLAYNVSVASTADTAHIKPIKQASTSIVSIDGKTPDANGEIAVPVITGSNPLAVKVTAQDGVTILNYIVTVKRAASPVANLSKLLLIEPTLVRTNVATGPGDFNSVATAPVGTASVRILATPTDAGATMLLNGVAIQSGVPSAPVPLTGDSTSINVQVTAANNFTVKHYVVKVYRPLSNVATLSRLYLVEPAVTRVNEATGPGDYNSSAAVSGNASSIRVVATVTDDGATIKINGVITASGTPSAIIPLTNGSNYITVQVTAQNGVTIKNYSIKVVRPLSSIATLSKLSLVDPNVNRVAAIAGPGDVNSTAIVPSGTTSIKVVALASDAGAAITVNNVSTASGATSAPVALVSDTTLINVRVTAANGITTKVYAVKVIRPISSVATLSKLYLVEPAVARVASSTGLGDYNSTATVSASTSTIRVVAVATDSAATIRVNGTVTASGQKSLPISLTGNPDYITVQVTAADGTTTKSYVIKVEKSLLSSIAILSKLYLVEPAVARTTVSSGPAEYNTTASVSATTKTIKVVAVAADADATIRINGMVTASGVPSLPITLNAGENTINVIVTAQDGVTSHSWAIIVSKGAPAMLAAAPVNKKTDVGVIKKTEAVLQASPEDIIVKQALSPNGDGINDRLAIQGIDLFPDNVVRIMDRSGNVIYEAKGYDNESKAFDGHSSKGAMQQAGTYFYSIEYKKGTELKRKSGYLIIKY</sequence>
<dbReference type="PANTHER" id="PTHR24104:SF25">
    <property type="entry name" value="PROTEIN LIN-41"/>
    <property type="match status" value="1"/>
</dbReference>
<dbReference type="InterPro" id="IPR013783">
    <property type="entry name" value="Ig-like_fold"/>
</dbReference>
<keyword evidence="5" id="KW-1185">Reference proteome</keyword>
<feature type="domain" description="Cadherin-like beta-sandwich-like" evidence="3">
    <location>
        <begin position="344"/>
        <end position="429"/>
    </location>
</feature>
<dbReference type="Gene3D" id="2.120.10.30">
    <property type="entry name" value="TolB, C-terminal domain"/>
    <property type="match status" value="2"/>
</dbReference>
<dbReference type="GO" id="GO:0005509">
    <property type="term" value="F:calcium ion binding"/>
    <property type="evidence" value="ECO:0007669"/>
    <property type="project" value="InterPro"/>
</dbReference>
<feature type="domain" description="Cadherin-like beta-sandwich-like" evidence="3">
    <location>
        <begin position="2022"/>
        <end position="2091"/>
    </location>
</feature>